<dbReference type="InterPro" id="IPR021109">
    <property type="entry name" value="Peptidase_aspartic_dom_sf"/>
</dbReference>
<evidence type="ECO:0000256" key="11">
    <source>
        <dbReference type="ARBA" id="ARBA00023180"/>
    </source>
</evidence>
<dbReference type="InterPro" id="IPR034164">
    <property type="entry name" value="Pepsin-like_dom"/>
</dbReference>
<dbReference type="STRING" id="1073089.A0A1L9S1W8"/>
<evidence type="ECO:0000256" key="9">
    <source>
        <dbReference type="ARBA" id="ARBA00023026"/>
    </source>
</evidence>
<keyword evidence="9" id="KW-0843">Virulence</keyword>
<keyword evidence="14" id="KW-1015">Disulfide bond</keyword>
<dbReference type="VEuPathDB" id="FungiDB:ASPWEDRAFT_101582"/>
<dbReference type="GO" id="GO:0098552">
    <property type="term" value="C:side of membrane"/>
    <property type="evidence" value="ECO:0007669"/>
    <property type="project" value="UniProtKB-KW"/>
</dbReference>
<evidence type="ECO:0000256" key="8">
    <source>
        <dbReference type="ARBA" id="ARBA00022801"/>
    </source>
</evidence>
<evidence type="ECO:0000256" key="2">
    <source>
        <dbReference type="ARBA" id="ARBA00007447"/>
    </source>
</evidence>
<dbReference type="InterPro" id="IPR033121">
    <property type="entry name" value="PEPTIDASE_A1"/>
</dbReference>
<organism evidence="18 19">
    <name type="scientific">Aspergillus wentii DTO 134E9</name>
    <dbReference type="NCBI Taxonomy" id="1073089"/>
    <lineage>
        <taxon>Eukaryota</taxon>
        <taxon>Fungi</taxon>
        <taxon>Dikarya</taxon>
        <taxon>Ascomycota</taxon>
        <taxon>Pezizomycotina</taxon>
        <taxon>Eurotiomycetes</taxon>
        <taxon>Eurotiomycetidae</taxon>
        <taxon>Eurotiales</taxon>
        <taxon>Aspergillaceae</taxon>
        <taxon>Aspergillus</taxon>
        <taxon>Aspergillus subgen. Cremei</taxon>
    </lineage>
</organism>
<dbReference type="GO" id="GO:0005886">
    <property type="term" value="C:plasma membrane"/>
    <property type="evidence" value="ECO:0007669"/>
    <property type="project" value="UniProtKB-SubCell"/>
</dbReference>
<keyword evidence="3" id="KW-1003">Cell membrane</keyword>
<keyword evidence="11" id="KW-0325">Glycoprotein</keyword>
<evidence type="ECO:0000256" key="16">
    <source>
        <dbReference type="SAM" id="SignalP"/>
    </source>
</evidence>
<dbReference type="CDD" id="cd05471">
    <property type="entry name" value="pepsin_like"/>
    <property type="match status" value="1"/>
</dbReference>
<sequence>MRLTPCLFTATSLSTCVAAFFPYSFKPGDSASDSIQDADSKDDADSSGSITLDLRKVRRGNNYKVVMADTPSANNSVALNQDGNDYSYFATIKLGSQDQDMWMLLDTGGTNTWVFSSDCTSKACKQHNTFGEKASTTLKMTSNKWNVGYGTGTVSGLLGNDTLSIAGLDVGMTLGLADEASDDFMSYPMDGILGLGRSNNSGYGTPSFMDALVEGNLLQSNSIAFSLSRGKDGGKDGEVSLGHVDESKYIGDITYTDTVGDSARWTIPLDDAIVNGQACNFTGKSAIIDTGTSYALLPPGDAKALHALIPGSTSSGENYVLPCNSTAELRFKFSGVSYSVSPKDYVGSKSGTNCVSTIIGHQTFGDDEWLLGDVFLKNVYSVFDFDNSRVGLAGRDSDSPPIGNSTSSSNSTITSTSDVSEDDDPKTESTTSTSTATAAGSSGTSSTDDQTGAASNIVPKFYWPAAMAMFMLWI</sequence>
<comment type="similarity">
    <text evidence="2">Belongs to the peptidase A1 family.</text>
</comment>
<feature type="compositionally biased region" description="Low complexity" evidence="15">
    <location>
        <begin position="429"/>
        <end position="447"/>
    </location>
</feature>
<evidence type="ECO:0000256" key="3">
    <source>
        <dbReference type="ARBA" id="ARBA00022475"/>
    </source>
</evidence>
<keyword evidence="5" id="KW-0645">Protease</keyword>
<dbReference type="Gene3D" id="2.40.70.10">
    <property type="entry name" value="Acid Proteases"/>
    <property type="match status" value="2"/>
</dbReference>
<dbReference type="PANTHER" id="PTHR47966:SF75">
    <property type="entry name" value="ENDOPEPTIDASE (CTSD), PUTATIVE (AFU_ORTHOLOGUE AFUA_4G07040)-RELATED"/>
    <property type="match status" value="1"/>
</dbReference>
<dbReference type="Pfam" id="PF00026">
    <property type="entry name" value="Asp"/>
    <property type="match status" value="1"/>
</dbReference>
<evidence type="ECO:0000256" key="7">
    <source>
        <dbReference type="ARBA" id="ARBA00022750"/>
    </source>
</evidence>
<dbReference type="AlphaFoldDB" id="A0A1L9S1W8"/>
<dbReference type="OrthoDB" id="28208at2759"/>
<feature type="compositionally biased region" description="Low complexity" evidence="15">
    <location>
        <begin position="399"/>
        <end position="418"/>
    </location>
</feature>
<dbReference type="PRINTS" id="PR00792">
    <property type="entry name" value="PEPSIN"/>
</dbReference>
<proteinExistence type="inferred from homology"/>
<evidence type="ECO:0000259" key="17">
    <source>
        <dbReference type="PROSITE" id="PS51767"/>
    </source>
</evidence>
<keyword evidence="10" id="KW-0472">Membrane</keyword>
<accession>A0A1L9S1W8</accession>
<dbReference type="EMBL" id="KV878209">
    <property type="protein sequence ID" value="OJJ41153.1"/>
    <property type="molecule type" value="Genomic_DNA"/>
</dbReference>
<evidence type="ECO:0000256" key="13">
    <source>
        <dbReference type="PIRSR" id="PIRSR601461-1"/>
    </source>
</evidence>
<evidence type="ECO:0000256" key="14">
    <source>
        <dbReference type="PIRSR" id="PIRSR601461-2"/>
    </source>
</evidence>
<comment type="subcellular location">
    <subcellularLocation>
        <location evidence="1">Cell membrane</location>
        <topology evidence="1">Lipid-anchor</topology>
        <topology evidence="1">GPI-anchor</topology>
    </subcellularLocation>
</comment>
<keyword evidence="6 16" id="KW-0732">Signal</keyword>
<dbReference type="RefSeq" id="XP_040694829.1">
    <property type="nucleotide sequence ID" value="XM_040827401.1"/>
</dbReference>
<dbReference type="FunFam" id="2.40.70.10:FF:000085">
    <property type="entry name" value="Aspartic-type endopeptidase (CtsD), putative"/>
    <property type="match status" value="1"/>
</dbReference>
<feature type="domain" description="Peptidase A1" evidence="17">
    <location>
        <begin position="88"/>
        <end position="393"/>
    </location>
</feature>
<feature type="chain" id="PRO_5009887507" description="Peptidase A1 domain-containing protein" evidence="16">
    <location>
        <begin position="20"/>
        <end position="474"/>
    </location>
</feature>
<dbReference type="PROSITE" id="PS51767">
    <property type="entry name" value="PEPTIDASE_A1"/>
    <property type="match status" value="1"/>
</dbReference>
<protein>
    <recommendedName>
        <fullName evidence="17">Peptidase A1 domain-containing protein</fullName>
    </recommendedName>
</protein>
<keyword evidence="12" id="KW-0449">Lipoprotein</keyword>
<evidence type="ECO:0000256" key="5">
    <source>
        <dbReference type="ARBA" id="ARBA00022670"/>
    </source>
</evidence>
<feature type="active site" evidence="13">
    <location>
        <position position="289"/>
    </location>
</feature>
<evidence type="ECO:0000256" key="10">
    <source>
        <dbReference type="ARBA" id="ARBA00023136"/>
    </source>
</evidence>
<dbReference type="GO" id="GO:0006508">
    <property type="term" value="P:proteolysis"/>
    <property type="evidence" value="ECO:0007669"/>
    <property type="project" value="UniProtKB-KW"/>
</dbReference>
<evidence type="ECO:0000256" key="1">
    <source>
        <dbReference type="ARBA" id="ARBA00004609"/>
    </source>
</evidence>
<name>A0A1L9S1W8_ASPWE</name>
<feature type="region of interest" description="Disordered" evidence="15">
    <location>
        <begin position="394"/>
        <end position="451"/>
    </location>
</feature>
<reference evidence="19" key="1">
    <citation type="journal article" date="2017" name="Genome Biol.">
        <title>Comparative genomics reveals high biological diversity and specific adaptations in the industrially and medically important fungal genus Aspergillus.</title>
        <authorList>
            <person name="de Vries R.P."/>
            <person name="Riley R."/>
            <person name="Wiebenga A."/>
            <person name="Aguilar-Osorio G."/>
            <person name="Amillis S."/>
            <person name="Uchima C.A."/>
            <person name="Anderluh G."/>
            <person name="Asadollahi M."/>
            <person name="Askin M."/>
            <person name="Barry K."/>
            <person name="Battaglia E."/>
            <person name="Bayram O."/>
            <person name="Benocci T."/>
            <person name="Braus-Stromeyer S.A."/>
            <person name="Caldana C."/>
            <person name="Canovas D."/>
            <person name="Cerqueira G.C."/>
            <person name="Chen F."/>
            <person name="Chen W."/>
            <person name="Choi C."/>
            <person name="Clum A."/>
            <person name="Dos Santos R.A."/>
            <person name="Damasio A.R."/>
            <person name="Diallinas G."/>
            <person name="Emri T."/>
            <person name="Fekete E."/>
            <person name="Flipphi M."/>
            <person name="Freyberg S."/>
            <person name="Gallo A."/>
            <person name="Gournas C."/>
            <person name="Habgood R."/>
            <person name="Hainaut M."/>
            <person name="Harispe M.L."/>
            <person name="Henrissat B."/>
            <person name="Hilden K.S."/>
            <person name="Hope R."/>
            <person name="Hossain A."/>
            <person name="Karabika E."/>
            <person name="Karaffa L."/>
            <person name="Karanyi Z."/>
            <person name="Krasevec N."/>
            <person name="Kuo A."/>
            <person name="Kusch H."/>
            <person name="LaButti K."/>
            <person name="Lagendijk E.L."/>
            <person name="Lapidus A."/>
            <person name="Levasseur A."/>
            <person name="Lindquist E."/>
            <person name="Lipzen A."/>
            <person name="Logrieco A.F."/>
            <person name="MacCabe A."/>
            <person name="Maekelae M.R."/>
            <person name="Malavazi I."/>
            <person name="Melin P."/>
            <person name="Meyer V."/>
            <person name="Mielnichuk N."/>
            <person name="Miskei M."/>
            <person name="Molnar A.P."/>
            <person name="Mule G."/>
            <person name="Ngan C.Y."/>
            <person name="Orejas M."/>
            <person name="Orosz E."/>
            <person name="Ouedraogo J.P."/>
            <person name="Overkamp K.M."/>
            <person name="Park H.-S."/>
            <person name="Perrone G."/>
            <person name="Piumi F."/>
            <person name="Punt P.J."/>
            <person name="Ram A.F."/>
            <person name="Ramon A."/>
            <person name="Rauscher S."/>
            <person name="Record E."/>
            <person name="Riano-Pachon D.M."/>
            <person name="Robert V."/>
            <person name="Roehrig J."/>
            <person name="Ruller R."/>
            <person name="Salamov A."/>
            <person name="Salih N.S."/>
            <person name="Samson R.A."/>
            <person name="Sandor E."/>
            <person name="Sanguinetti M."/>
            <person name="Schuetze T."/>
            <person name="Sepcic K."/>
            <person name="Shelest E."/>
            <person name="Sherlock G."/>
            <person name="Sophianopoulou V."/>
            <person name="Squina F.M."/>
            <person name="Sun H."/>
            <person name="Susca A."/>
            <person name="Todd R.B."/>
            <person name="Tsang A."/>
            <person name="Unkles S.E."/>
            <person name="van de Wiele N."/>
            <person name="van Rossen-Uffink D."/>
            <person name="Oliveira J.V."/>
            <person name="Vesth T.C."/>
            <person name="Visser J."/>
            <person name="Yu J.-H."/>
            <person name="Zhou M."/>
            <person name="Andersen M.R."/>
            <person name="Archer D.B."/>
            <person name="Baker S.E."/>
            <person name="Benoit I."/>
            <person name="Brakhage A.A."/>
            <person name="Braus G.H."/>
            <person name="Fischer R."/>
            <person name="Frisvad J.C."/>
            <person name="Goldman G.H."/>
            <person name="Houbraken J."/>
            <person name="Oakley B."/>
            <person name="Pocsi I."/>
            <person name="Scazzocchio C."/>
            <person name="Seiboth B."/>
            <person name="vanKuyk P.A."/>
            <person name="Wortman J."/>
            <person name="Dyer P.S."/>
            <person name="Grigoriev I.V."/>
        </authorList>
    </citation>
    <scope>NUCLEOTIDE SEQUENCE [LARGE SCALE GENOMIC DNA]</scope>
    <source>
        <strain evidence="19">DTO 134E9</strain>
    </source>
</reference>
<keyword evidence="4" id="KW-0336">GPI-anchor</keyword>
<evidence type="ECO:0000256" key="15">
    <source>
        <dbReference type="SAM" id="MobiDB-lite"/>
    </source>
</evidence>
<evidence type="ECO:0000313" key="18">
    <source>
        <dbReference type="EMBL" id="OJJ41153.1"/>
    </source>
</evidence>
<dbReference type="SUPFAM" id="SSF50630">
    <property type="entry name" value="Acid proteases"/>
    <property type="match status" value="1"/>
</dbReference>
<feature type="signal peptide" evidence="16">
    <location>
        <begin position="1"/>
        <end position="19"/>
    </location>
</feature>
<dbReference type="GeneID" id="63743249"/>
<gene>
    <name evidence="18" type="ORF">ASPWEDRAFT_101582</name>
</gene>
<evidence type="ECO:0000256" key="12">
    <source>
        <dbReference type="ARBA" id="ARBA00023288"/>
    </source>
</evidence>
<dbReference type="FunFam" id="2.40.70.10:FF:000060">
    <property type="entry name" value="Aspartic-type endopeptidase ctsD"/>
    <property type="match status" value="1"/>
</dbReference>
<feature type="active site" evidence="13">
    <location>
        <position position="106"/>
    </location>
</feature>
<dbReference type="PANTHER" id="PTHR47966">
    <property type="entry name" value="BETA-SITE APP-CLEAVING ENZYME, ISOFORM A-RELATED"/>
    <property type="match status" value="1"/>
</dbReference>
<feature type="disulfide bond" evidence="14">
    <location>
        <begin position="119"/>
        <end position="124"/>
    </location>
</feature>
<dbReference type="Proteomes" id="UP000184383">
    <property type="component" value="Unassembled WGS sequence"/>
</dbReference>
<evidence type="ECO:0000256" key="4">
    <source>
        <dbReference type="ARBA" id="ARBA00022622"/>
    </source>
</evidence>
<dbReference type="GO" id="GO:0004190">
    <property type="term" value="F:aspartic-type endopeptidase activity"/>
    <property type="evidence" value="ECO:0007669"/>
    <property type="project" value="UniProtKB-KW"/>
</dbReference>
<evidence type="ECO:0000313" key="19">
    <source>
        <dbReference type="Proteomes" id="UP000184383"/>
    </source>
</evidence>
<keyword evidence="8" id="KW-0378">Hydrolase</keyword>
<keyword evidence="19" id="KW-1185">Reference proteome</keyword>
<keyword evidence="7" id="KW-0064">Aspartyl protease</keyword>
<dbReference type="InterPro" id="IPR001461">
    <property type="entry name" value="Aspartic_peptidase_A1"/>
</dbReference>
<evidence type="ECO:0000256" key="6">
    <source>
        <dbReference type="ARBA" id="ARBA00022729"/>
    </source>
</evidence>